<reference evidence="3" key="1">
    <citation type="submission" date="2017-09" db="EMBL/GenBank/DDBJ databases">
        <title>Metaegenomics of thermophilic ammonia-oxidizing enrichment culture.</title>
        <authorList>
            <person name="Kato S."/>
            <person name="Suzuki K."/>
        </authorList>
    </citation>
    <scope>NUCLEOTIDE SEQUENCE [LARGE SCALE GENOMIC DNA]</scope>
</reference>
<evidence type="ECO:0000313" key="3">
    <source>
        <dbReference type="Proteomes" id="UP000236173"/>
    </source>
</evidence>
<sequence>MPEALPFFLAWLLTWLALMLYLWRLEAKAKALERETDEPSQL</sequence>
<protein>
    <recommendedName>
        <fullName evidence="4">CcmD family protein</fullName>
    </recommendedName>
</protein>
<evidence type="ECO:0008006" key="4">
    <source>
        <dbReference type="Google" id="ProtNLM"/>
    </source>
</evidence>
<comment type="caution">
    <text evidence="2">The sequence shown here is derived from an EMBL/GenBank/DDBJ whole genome shotgun (WGS) entry which is preliminary data.</text>
</comment>
<organism evidence="2 3">
    <name type="scientific">Candidatus Fervidibacter japonicus</name>
    <dbReference type="NCBI Taxonomy" id="2035412"/>
    <lineage>
        <taxon>Bacteria</taxon>
        <taxon>Candidatus Fervidibacterota</taxon>
        <taxon>Candidatus Fervidibacter</taxon>
    </lineage>
</organism>
<keyword evidence="1" id="KW-1133">Transmembrane helix</keyword>
<dbReference type="EMBL" id="BEHT01000007">
    <property type="protein sequence ID" value="GBC98228.1"/>
    <property type="molecule type" value="Genomic_DNA"/>
</dbReference>
<keyword evidence="1" id="KW-0812">Transmembrane</keyword>
<dbReference type="AlphaFoldDB" id="A0A2H5XAL2"/>
<feature type="transmembrane region" description="Helical" evidence="1">
    <location>
        <begin position="6"/>
        <end position="23"/>
    </location>
</feature>
<gene>
    <name evidence="2" type="ORF">HRbin17_00727</name>
</gene>
<proteinExistence type="predicted"/>
<evidence type="ECO:0000313" key="2">
    <source>
        <dbReference type="EMBL" id="GBC98228.1"/>
    </source>
</evidence>
<dbReference type="Proteomes" id="UP000236173">
    <property type="component" value="Unassembled WGS sequence"/>
</dbReference>
<accession>A0A2H5XAL2</accession>
<name>A0A2H5XAL2_9BACT</name>
<keyword evidence="1" id="KW-0472">Membrane</keyword>
<evidence type="ECO:0000256" key="1">
    <source>
        <dbReference type="SAM" id="Phobius"/>
    </source>
</evidence>